<dbReference type="PANTHER" id="PTHR47966">
    <property type="entry name" value="BETA-SITE APP-CLEAVING ENZYME, ISOFORM A-RELATED"/>
    <property type="match status" value="1"/>
</dbReference>
<comment type="similarity">
    <text evidence="1">Belongs to the peptidase A1 family.</text>
</comment>
<dbReference type="Pfam" id="PF00026">
    <property type="entry name" value="Asp"/>
    <property type="match status" value="1"/>
</dbReference>
<evidence type="ECO:0000313" key="3">
    <source>
        <dbReference type="EMBL" id="KAG0277170.1"/>
    </source>
</evidence>
<protein>
    <recommendedName>
        <fullName evidence="2">Peptidase A1 domain-containing protein</fullName>
    </recommendedName>
</protein>
<evidence type="ECO:0000259" key="2">
    <source>
        <dbReference type="PROSITE" id="PS51767"/>
    </source>
</evidence>
<dbReference type="InterPro" id="IPR033121">
    <property type="entry name" value="PEPTIDASE_A1"/>
</dbReference>
<evidence type="ECO:0000256" key="1">
    <source>
        <dbReference type="ARBA" id="ARBA00007447"/>
    </source>
</evidence>
<dbReference type="SUPFAM" id="SSF50630">
    <property type="entry name" value="Acid proteases"/>
    <property type="match status" value="1"/>
</dbReference>
<dbReference type="OrthoDB" id="15189at2759"/>
<accession>A0A9P6UDX9</accession>
<dbReference type="Gene3D" id="2.40.70.10">
    <property type="entry name" value="Acid Proteases"/>
    <property type="match status" value="1"/>
</dbReference>
<dbReference type="PROSITE" id="PS51767">
    <property type="entry name" value="PEPTIDASE_A1"/>
    <property type="match status" value="1"/>
</dbReference>
<feature type="non-terminal residue" evidence="3">
    <location>
        <position position="163"/>
    </location>
</feature>
<dbReference type="InterPro" id="IPR001461">
    <property type="entry name" value="Aspartic_peptidase_A1"/>
</dbReference>
<dbReference type="GO" id="GO:0006508">
    <property type="term" value="P:proteolysis"/>
    <property type="evidence" value="ECO:0007669"/>
    <property type="project" value="InterPro"/>
</dbReference>
<reference evidence="3" key="1">
    <citation type="journal article" date="2020" name="Fungal Divers.">
        <title>Resolving the Mortierellaceae phylogeny through synthesis of multi-gene phylogenetics and phylogenomics.</title>
        <authorList>
            <person name="Vandepol N."/>
            <person name="Liber J."/>
            <person name="Desiro A."/>
            <person name="Na H."/>
            <person name="Kennedy M."/>
            <person name="Barry K."/>
            <person name="Grigoriev I.V."/>
            <person name="Miller A.N."/>
            <person name="O'Donnell K."/>
            <person name="Stajich J.E."/>
            <person name="Bonito G."/>
        </authorList>
    </citation>
    <scope>NUCLEOTIDE SEQUENCE</scope>
    <source>
        <strain evidence="3">NVP60</strain>
    </source>
</reference>
<organism evidence="3 4">
    <name type="scientific">Linnemannia gamsii</name>
    <dbReference type="NCBI Taxonomy" id="64522"/>
    <lineage>
        <taxon>Eukaryota</taxon>
        <taxon>Fungi</taxon>
        <taxon>Fungi incertae sedis</taxon>
        <taxon>Mucoromycota</taxon>
        <taxon>Mortierellomycotina</taxon>
        <taxon>Mortierellomycetes</taxon>
        <taxon>Mortierellales</taxon>
        <taxon>Mortierellaceae</taxon>
        <taxon>Linnemannia</taxon>
    </lineage>
</organism>
<dbReference type="GO" id="GO:0004190">
    <property type="term" value="F:aspartic-type endopeptidase activity"/>
    <property type="evidence" value="ECO:0007669"/>
    <property type="project" value="InterPro"/>
</dbReference>
<comment type="caution">
    <text evidence="3">The sequence shown here is derived from an EMBL/GenBank/DDBJ whole genome shotgun (WGS) entry which is preliminary data.</text>
</comment>
<dbReference type="PANTHER" id="PTHR47966:SF51">
    <property type="entry name" value="BETA-SITE APP-CLEAVING ENZYME, ISOFORM A-RELATED"/>
    <property type="match status" value="1"/>
</dbReference>
<gene>
    <name evidence="3" type="ORF">BGZ97_009947</name>
</gene>
<dbReference type="EMBL" id="JAAAIN010004944">
    <property type="protein sequence ID" value="KAG0277170.1"/>
    <property type="molecule type" value="Genomic_DNA"/>
</dbReference>
<dbReference type="Proteomes" id="UP000823405">
    <property type="component" value="Unassembled WGS sequence"/>
</dbReference>
<dbReference type="PRINTS" id="PR00792">
    <property type="entry name" value="PEPSIN"/>
</dbReference>
<name>A0A9P6UDX9_9FUNG</name>
<sequence length="163" mass="17032">MPKTGTGELLLGGVNAAKFTGDLTYLPIESGTLWQVVLADVAYHKQPLGISGIAIIASANSLIQLDQKSLSIFYSAVPGAKRLTPTRWSVPCNQIANVTMTLGGIEFEIPGTSISLGPAPAGNNQCLSAIAGGAKTGHATLGMAFLENYYMVFDKSTTPFRVG</sequence>
<dbReference type="AlphaFoldDB" id="A0A9P6UDX9"/>
<proteinExistence type="inferred from homology"/>
<dbReference type="InterPro" id="IPR021109">
    <property type="entry name" value="Peptidase_aspartic_dom_sf"/>
</dbReference>
<evidence type="ECO:0000313" key="4">
    <source>
        <dbReference type="Proteomes" id="UP000823405"/>
    </source>
</evidence>
<feature type="domain" description="Peptidase A1" evidence="2">
    <location>
        <begin position="1"/>
        <end position="163"/>
    </location>
</feature>
<keyword evidence="4" id="KW-1185">Reference proteome</keyword>